<proteinExistence type="predicted"/>
<gene>
    <name evidence="1" type="primary">Necator_chrII.g6900</name>
    <name evidence="1" type="ORF">RB195_019107</name>
</gene>
<dbReference type="EMBL" id="JAVFWL010000002">
    <property type="protein sequence ID" value="KAK6736230.1"/>
    <property type="molecule type" value="Genomic_DNA"/>
</dbReference>
<reference evidence="1 2" key="1">
    <citation type="submission" date="2023-08" db="EMBL/GenBank/DDBJ databases">
        <title>A Necator americanus chromosomal reference genome.</title>
        <authorList>
            <person name="Ilik V."/>
            <person name="Petrzelkova K.J."/>
            <person name="Pardy F."/>
            <person name="Fuh T."/>
            <person name="Niatou-Singa F.S."/>
            <person name="Gouil Q."/>
            <person name="Baker L."/>
            <person name="Ritchie M.E."/>
            <person name="Jex A.R."/>
            <person name="Gazzola D."/>
            <person name="Li H."/>
            <person name="Toshio Fujiwara R."/>
            <person name="Zhan B."/>
            <person name="Aroian R.V."/>
            <person name="Pafco B."/>
            <person name="Schwarz E.M."/>
        </authorList>
    </citation>
    <scope>NUCLEOTIDE SEQUENCE [LARGE SCALE GENOMIC DNA]</scope>
    <source>
        <strain evidence="1 2">Aroian</strain>
        <tissue evidence="1">Whole animal</tissue>
    </source>
</reference>
<comment type="caution">
    <text evidence="1">The sequence shown here is derived from an EMBL/GenBank/DDBJ whole genome shotgun (WGS) entry which is preliminary data.</text>
</comment>
<sequence length="195" mass="22267">MRSRNSRTLPLYAGLLSHPVEGTVMKVTTSSSLKARLTTFTLFQNSSKYHECTRALCLTFDVKKGIDSVNTKAIMEALDNQDVLTRYMKVTRLDDAIPTRMFTATFYNSMRNLEWSNMGVNVDCRQPHHLRFADDIVPTTSNTNLAERILTEFNETKMWLHRSSAESEQKMLIRNGWFPDAPFTLNGTIISECTS</sequence>
<evidence type="ECO:0000313" key="2">
    <source>
        <dbReference type="Proteomes" id="UP001303046"/>
    </source>
</evidence>
<evidence type="ECO:0000313" key="1">
    <source>
        <dbReference type="EMBL" id="KAK6736230.1"/>
    </source>
</evidence>
<name>A0ABR1CFI9_NECAM</name>
<keyword evidence="2" id="KW-1185">Reference proteome</keyword>
<organism evidence="1 2">
    <name type="scientific">Necator americanus</name>
    <name type="common">Human hookworm</name>
    <dbReference type="NCBI Taxonomy" id="51031"/>
    <lineage>
        <taxon>Eukaryota</taxon>
        <taxon>Metazoa</taxon>
        <taxon>Ecdysozoa</taxon>
        <taxon>Nematoda</taxon>
        <taxon>Chromadorea</taxon>
        <taxon>Rhabditida</taxon>
        <taxon>Rhabditina</taxon>
        <taxon>Rhabditomorpha</taxon>
        <taxon>Strongyloidea</taxon>
        <taxon>Ancylostomatidae</taxon>
        <taxon>Bunostominae</taxon>
        <taxon>Necator</taxon>
    </lineage>
</organism>
<evidence type="ECO:0008006" key="3">
    <source>
        <dbReference type="Google" id="ProtNLM"/>
    </source>
</evidence>
<protein>
    <recommendedName>
        <fullName evidence="3">Reverse transcriptase domain-containing protein</fullName>
    </recommendedName>
</protein>
<dbReference type="Proteomes" id="UP001303046">
    <property type="component" value="Unassembled WGS sequence"/>
</dbReference>
<accession>A0ABR1CFI9</accession>